<evidence type="ECO:0000313" key="3">
    <source>
        <dbReference type="EMBL" id="RKP46658.1"/>
    </source>
</evidence>
<comment type="caution">
    <text evidence="3">The sequence shown here is derived from an EMBL/GenBank/DDBJ whole genome shotgun (WGS) entry which is preliminary data.</text>
</comment>
<name>A0A494X7X7_9BURK</name>
<evidence type="ECO:0008006" key="5">
    <source>
        <dbReference type="Google" id="ProtNLM"/>
    </source>
</evidence>
<keyword evidence="2" id="KW-0732">Signal</keyword>
<dbReference type="Proteomes" id="UP000270342">
    <property type="component" value="Unassembled WGS sequence"/>
</dbReference>
<feature type="compositionally biased region" description="Low complexity" evidence="1">
    <location>
        <begin position="359"/>
        <end position="371"/>
    </location>
</feature>
<reference evidence="3 4" key="1">
    <citation type="submission" date="2018-10" db="EMBL/GenBank/DDBJ databases">
        <title>Robbsia sp. DHC34, isolated from soil.</title>
        <authorList>
            <person name="Gao Z.-H."/>
            <person name="Qiu L.-H."/>
        </authorList>
    </citation>
    <scope>NUCLEOTIDE SEQUENCE [LARGE SCALE GENOMIC DNA]</scope>
    <source>
        <strain evidence="3 4">DHC34</strain>
    </source>
</reference>
<protein>
    <recommendedName>
        <fullName evidence="5">Calcineurin-like phosphoesterase domain-containing protein</fullName>
    </recommendedName>
</protein>
<feature type="chain" id="PRO_5019856007" description="Calcineurin-like phosphoesterase domain-containing protein" evidence="2">
    <location>
        <begin position="30"/>
        <end position="385"/>
    </location>
</feature>
<evidence type="ECO:0000256" key="2">
    <source>
        <dbReference type="SAM" id="SignalP"/>
    </source>
</evidence>
<feature type="region of interest" description="Disordered" evidence="1">
    <location>
        <begin position="349"/>
        <end position="385"/>
    </location>
</feature>
<dbReference type="EMBL" id="RBZU01000014">
    <property type="protein sequence ID" value="RKP46658.1"/>
    <property type="molecule type" value="Genomic_DNA"/>
</dbReference>
<feature type="compositionally biased region" description="Pro residues" evidence="1">
    <location>
        <begin position="349"/>
        <end position="358"/>
    </location>
</feature>
<accession>A0A494X7X7</accession>
<dbReference type="RefSeq" id="WP_121090331.1">
    <property type="nucleotide sequence ID" value="NZ_RBZU01000014.1"/>
</dbReference>
<sequence length="385" mass="42530">MRALCRRWIWVLGQACAIASMGLACSAWAAESGFSFAVIGNGPFGSAEEPAARHLLDAIARSAEPPRLIIDTGNIKAPGESCDDTLLLARKAWLDSSPLPLFYAPGENEWIACQFGPNGGFDPRERLDFIREHFFDDDQSFGVAPMPLSRESANARFRMYRENTRWQVGAKSDDKSGDIVFVTLNVPGDNNHYLNEGGRNGEFEERDVANRAWLDRADTVARHTHARAIVIVFEGDPQFEAGARHDRLFGWLRFDRQSAHDGYAELKQALLKLTQRFDGPVLLIDGGIGPLATGYRIDEPLRDEHGARVANFARLEVSGSPHLLQWVRVRVDPEHKQVFRIQLEKVAPLPPESAPAPAAPESSAPSGVEAPKMLPLPPADRPQGE</sequence>
<dbReference type="AlphaFoldDB" id="A0A494X7X7"/>
<dbReference type="PROSITE" id="PS51257">
    <property type="entry name" value="PROKAR_LIPOPROTEIN"/>
    <property type="match status" value="1"/>
</dbReference>
<evidence type="ECO:0000256" key="1">
    <source>
        <dbReference type="SAM" id="MobiDB-lite"/>
    </source>
</evidence>
<feature type="compositionally biased region" description="Pro residues" evidence="1">
    <location>
        <begin position="374"/>
        <end position="385"/>
    </location>
</feature>
<organism evidence="3 4">
    <name type="scientific">Pararobbsia silviterrae</name>
    <dbReference type="NCBI Taxonomy" id="1792498"/>
    <lineage>
        <taxon>Bacteria</taxon>
        <taxon>Pseudomonadati</taxon>
        <taxon>Pseudomonadota</taxon>
        <taxon>Betaproteobacteria</taxon>
        <taxon>Burkholderiales</taxon>
        <taxon>Burkholderiaceae</taxon>
        <taxon>Pararobbsia</taxon>
    </lineage>
</organism>
<feature type="signal peptide" evidence="2">
    <location>
        <begin position="1"/>
        <end position="29"/>
    </location>
</feature>
<gene>
    <name evidence="3" type="ORF">D7S86_24520</name>
</gene>
<proteinExistence type="predicted"/>
<evidence type="ECO:0000313" key="4">
    <source>
        <dbReference type="Proteomes" id="UP000270342"/>
    </source>
</evidence>
<keyword evidence="4" id="KW-1185">Reference proteome</keyword>